<gene>
    <name evidence="9" type="ORF">Q4521_20620</name>
</gene>
<evidence type="ECO:0000256" key="3">
    <source>
        <dbReference type="ARBA" id="ARBA00022729"/>
    </source>
</evidence>
<protein>
    <recommendedName>
        <fullName evidence="8">B30.2/SPRY domain-containing protein</fullName>
    </recommendedName>
</protein>
<name>A0AAW7XAI1_9GAMM</name>
<feature type="chain" id="PRO_5043958914" description="B30.2/SPRY domain-containing protein" evidence="7">
    <location>
        <begin position="30"/>
        <end position="1901"/>
    </location>
</feature>
<evidence type="ECO:0000256" key="7">
    <source>
        <dbReference type="SAM" id="SignalP"/>
    </source>
</evidence>
<evidence type="ECO:0000259" key="8">
    <source>
        <dbReference type="PROSITE" id="PS50188"/>
    </source>
</evidence>
<feature type="domain" description="B30.2/SPRY" evidence="8">
    <location>
        <begin position="1538"/>
        <end position="1725"/>
    </location>
</feature>
<feature type="signal peptide" evidence="7">
    <location>
        <begin position="1"/>
        <end position="29"/>
    </location>
</feature>
<dbReference type="PANTHER" id="PTHR32305">
    <property type="match status" value="1"/>
</dbReference>
<dbReference type="InterPro" id="IPR001870">
    <property type="entry name" value="B30.2/SPRY"/>
</dbReference>
<evidence type="ECO:0000256" key="6">
    <source>
        <dbReference type="SAM" id="MobiDB-lite"/>
    </source>
</evidence>
<dbReference type="InterPro" id="IPR050708">
    <property type="entry name" value="T6SS_VgrG/RHS"/>
</dbReference>
<dbReference type="InterPro" id="IPR006530">
    <property type="entry name" value="YD"/>
</dbReference>
<dbReference type="InterPro" id="IPR013320">
    <property type="entry name" value="ConA-like_dom_sf"/>
</dbReference>
<organism evidence="9 10">
    <name type="scientific">Saccharophagus degradans</name>
    <dbReference type="NCBI Taxonomy" id="86304"/>
    <lineage>
        <taxon>Bacteria</taxon>
        <taxon>Pseudomonadati</taxon>
        <taxon>Pseudomonadota</taxon>
        <taxon>Gammaproteobacteria</taxon>
        <taxon>Cellvibrionales</taxon>
        <taxon>Cellvibrionaceae</taxon>
        <taxon>Saccharophagus</taxon>
    </lineage>
</organism>
<dbReference type="PANTHER" id="PTHR32305:SF15">
    <property type="entry name" value="PROTEIN RHSA-RELATED"/>
    <property type="match status" value="1"/>
</dbReference>
<dbReference type="EMBL" id="JAUOPB010000020">
    <property type="protein sequence ID" value="MDO6424905.1"/>
    <property type="molecule type" value="Genomic_DNA"/>
</dbReference>
<dbReference type="InterPro" id="IPR028974">
    <property type="entry name" value="TSP_type-3_rpt"/>
</dbReference>
<dbReference type="InterPro" id="IPR043136">
    <property type="entry name" value="B30.2/SPRY_sf"/>
</dbReference>
<accession>A0AAW7XAI1</accession>
<dbReference type="Proteomes" id="UP001169760">
    <property type="component" value="Unassembled WGS sequence"/>
</dbReference>
<evidence type="ECO:0000256" key="1">
    <source>
        <dbReference type="ARBA" id="ARBA00004613"/>
    </source>
</evidence>
<comment type="caution">
    <text evidence="9">The sequence shown here is derived from an EMBL/GenBank/DDBJ whole genome shotgun (WGS) entry which is preliminary data.</text>
</comment>
<evidence type="ECO:0000313" key="9">
    <source>
        <dbReference type="EMBL" id="MDO6424905.1"/>
    </source>
</evidence>
<dbReference type="PROSITE" id="PS50188">
    <property type="entry name" value="B302_SPRY"/>
    <property type="match status" value="1"/>
</dbReference>
<dbReference type="InterPro" id="IPR056823">
    <property type="entry name" value="TEN-like_YD-shell"/>
</dbReference>
<dbReference type="Pfam" id="PF25023">
    <property type="entry name" value="TEN_YD-shell"/>
    <property type="match status" value="2"/>
</dbReference>
<dbReference type="InterPro" id="IPR031325">
    <property type="entry name" value="RHS_repeat"/>
</dbReference>
<proteinExistence type="predicted"/>
<reference evidence="9" key="1">
    <citation type="submission" date="2023-07" db="EMBL/GenBank/DDBJ databases">
        <title>Genome content predicts the carbon catabolic preferences of heterotrophic bacteria.</title>
        <authorList>
            <person name="Gralka M."/>
        </authorList>
    </citation>
    <scope>NUCLEOTIDE SEQUENCE</scope>
    <source>
        <strain evidence="9">I3M17_2</strain>
    </source>
</reference>
<dbReference type="SUPFAM" id="SSF49899">
    <property type="entry name" value="Concanavalin A-like lectins/glucanases"/>
    <property type="match status" value="2"/>
</dbReference>
<dbReference type="Gene3D" id="2.180.10.10">
    <property type="entry name" value="RHS repeat-associated core"/>
    <property type="match status" value="3"/>
</dbReference>
<sequence length="1901" mass="210771">MFDFSIPMLLKKAALVALLSSWAFSIAEASEYYWRYSTNGHLQPIYSHSPNYSSAESACSAYIGTKDGVYGSYGVMPEGWRGCMVYRSDDGTFLGANAIGRFGGECPSGQVLNASGTACGPDCHAPYTAMNVGGSMQCAASCGSANASFSPGTGCSNPPNQTPPNNCSVGNPIVIFSGEKTQKEVPDYSTNTPLGVRFQRNYNSQRAMEWRTPETRPSFINTSASLHMQPSGFQGVGGSLTTEANPEKPKPKTGFQPMRHEGWTKVWPRLNNNEVNYNVPYAGYKQWRHNYQYRLIESTRDAKPVLIWVRPEGENLILFETQSGVYADKNFANTSAKLDEVHEEYVIDVTPSIRHKYNLEGLLTRIESGDAYNDLSYNELEQLVSVADSYGQEITFTYLNDLTQLNTVNFPNGVVLLHRYDGVGNVIKVTKYVELNGEQEEISREYQYDNSEYHYALTGIIDAEGNQFAIWKYDEDGRAYLSAHGADGLIDKNEIIRSDTYYATINPLGRETRYNYQELNGVKRITSVEGVQTNTCAAAYKNFEYYENGLQKLVTDWEGSQTYYEYIAGTGFKSKQIEAYGTSEARTTIYEWDQAKGVITKITQGDRVLEYIFDEHGRLESSLLNGERLSYIQYNDYGLPVLVDGPRKDVLDTTRYTYYTSSNLLASVTNALGHVTQYEDYTSEGFPQKIISPNSVVTRYKYNSLGLVESIITDEGGKNLNTRIEYDKNSQVKKIISPAGDYSVFEYDDAQRNTTITNNFGEKLSYELDVAGNITKASISDSSNNLSQQIDYVYDELSRLKEVLEGGATIGETYNYDKNDRPLEAIDAKHLLPQKNTYDALGRLKKIIDRNQGVTQFEYDNQDNLVLVVDPEGVETSYEYDLYGNLIKQISADTGVTEFTHDLAGNVLTEIDAVGIVASYTYDALNRVTSIEYPNAPEENVSYEYDSLDFGPYSIGKLTKVTDASGTVNFIYDALGNVTQKKHITSQNIYGLQYGYDDLGRLSTVQYPSGNTVSYTYDSLNRVKAVFYTQVNEQAPKVVIDNIEYLPFGPAKSWTYGNGVAHSLEYDTAYRVKGIDIEGQNTVLARLYEYDANNNIQSFNGTVRAQDNTNYSYDVLDRLIYSSGVFGDIGYTYDDIGNRLTREHETGAESISESYSYSETSHRLTSVSANNQSTVQFSYDENGNVTQKIKNTTENYIYNDRNRLVQADVENGTFNYTYNSFGQRVIKNGAGLTQHFLFGLRGQLMAEINQAGRSEKEYIWFAGHTIALIQNSEQVAENILLEISRSDSPSVVYFGNKISLLAEAEKDGVDISSEVVWWSDLDGELGQGAEITDIQLSTGMNTITAVVSDVNGAITSQSMLINVRNNYSPTINTPTSSLATRYALKNEPVTLSASAYDYEDGELSQGIQWSSSLMGSIGGGETVTTVLNVGLHNVTIKVADTQGAVAEQTLAIHIVDSSDSDNDGLSDDWEVQHFGDLIQTGNQDFDADGLTNIEELQAGTDPVFNQVDTDLDGLLDEWEVTYFGDLSQTPMADPDLDGYSNADEFASDTNPALDEFKNYWNPNRTHGNMNLSEGNRRIGSNYNSRSTSQSIAPLYRGKKYYWEVKNIRGTSSMVGIAPVDIALTAHLATEPYTYGLYNNGSVFDNQVSTANAGPVYSAGKTVMIAFDPDAGKLWFGVDGVWFGNPANNTGATIEGITHQRGLFYPSVSHLSDDTRVAFSLGDFQYQPPAGFGPSQIEDWDDDGLSDRWEIHYFGDSSHNGNDDIDGDGISNAQEMVLNLDPTDGVIDSDSDGMIDSWELQYFSSLGAAANDDSDLDGLSNLEEFNLQADPTFDQLANHWNPATTHSRMTLSNNNRTVHSSNVSRSVSLAKGALYPGKKYYWEVTINSGTSAYIGIADNTVP</sequence>
<dbReference type="Pfam" id="PF00622">
    <property type="entry name" value="SPRY"/>
    <property type="match status" value="1"/>
</dbReference>
<dbReference type="GO" id="GO:0005509">
    <property type="term" value="F:calcium ion binding"/>
    <property type="evidence" value="ECO:0007669"/>
    <property type="project" value="InterPro"/>
</dbReference>
<comment type="subcellular location">
    <subcellularLocation>
        <location evidence="1">Secreted</location>
    </subcellularLocation>
</comment>
<dbReference type="SUPFAM" id="SSF103647">
    <property type="entry name" value="TSP type-3 repeat"/>
    <property type="match status" value="1"/>
</dbReference>
<dbReference type="Pfam" id="PF05593">
    <property type="entry name" value="RHS_repeat"/>
    <property type="match status" value="1"/>
</dbReference>
<keyword evidence="4" id="KW-0677">Repeat</keyword>
<dbReference type="NCBIfam" id="TIGR01643">
    <property type="entry name" value="YD_repeat_2x"/>
    <property type="match status" value="2"/>
</dbReference>
<dbReference type="RefSeq" id="WP_336622904.1">
    <property type="nucleotide sequence ID" value="NZ_JAUOPB010000020.1"/>
</dbReference>
<dbReference type="InterPro" id="IPR003877">
    <property type="entry name" value="SPRY_dom"/>
</dbReference>
<feature type="non-terminal residue" evidence="9">
    <location>
        <position position="1901"/>
    </location>
</feature>
<evidence type="ECO:0000256" key="2">
    <source>
        <dbReference type="ARBA" id="ARBA00022525"/>
    </source>
</evidence>
<keyword evidence="3 7" id="KW-0732">Signal</keyword>
<dbReference type="Pfam" id="PF18884">
    <property type="entry name" value="TSP3_bac"/>
    <property type="match status" value="3"/>
</dbReference>
<keyword evidence="2" id="KW-0964">Secreted</keyword>
<evidence type="ECO:0000256" key="4">
    <source>
        <dbReference type="ARBA" id="ARBA00022737"/>
    </source>
</evidence>
<dbReference type="Gene3D" id="2.60.120.920">
    <property type="match status" value="2"/>
</dbReference>
<feature type="region of interest" description="Disordered" evidence="6">
    <location>
        <begin position="237"/>
        <end position="258"/>
    </location>
</feature>
<keyword evidence="5" id="KW-0106">Calcium</keyword>
<dbReference type="InterPro" id="IPR059100">
    <property type="entry name" value="TSP3_bac"/>
</dbReference>
<evidence type="ECO:0000256" key="5">
    <source>
        <dbReference type="ARBA" id="ARBA00022837"/>
    </source>
</evidence>
<evidence type="ECO:0000313" key="10">
    <source>
        <dbReference type="Proteomes" id="UP001169760"/>
    </source>
</evidence>